<keyword evidence="3" id="KW-1185">Reference proteome</keyword>
<sequence length="232" mass="27097">MVLFVSLLIGTMVLFVLVYKKPTSFSRKLQIQFICIAALLLLVTFLLYSLYSLYIAVLAFVGLFLFFSLILGKQLELEIGLKEEDWPQENAVSIAGAEKEDLVEEDSINLNQNNREAVLLTVDEEKDESFHELDSETDIVHYFEQQPKRIFEQVDDYDEEEESLSLLPRELKDTRDEDDLPIRIPMDDVEVDLNREALEDKHEKTLRTEEDNTNAEVMFNRHKLFEQLENDK</sequence>
<organism evidence="2 3">
    <name type="scientific">Halalkalibacter okhensis</name>
    <dbReference type="NCBI Taxonomy" id="333138"/>
    <lineage>
        <taxon>Bacteria</taxon>
        <taxon>Bacillati</taxon>
        <taxon>Bacillota</taxon>
        <taxon>Bacilli</taxon>
        <taxon>Bacillales</taxon>
        <taxon>Bacillaceae</taxon>
        <taxon>Halalkalibacter</taxon>
    </lineage>
</organism>
<feature type="transmembrane region" description="Helical" evidence="1">
    <location>
        <begin position="53"/>
        <end position="72"/>
    </location>
</feature>
<dbReference type="Proteomes" id="UP000030832">
    <property type="component" value="Unassembled WGS sequence"/>
</dbReference>
<keyword evidence="1" id="KW-1133">Transmembrane helix</keyword>
<reference evidence="2 3" key="1">
    <citation type="submission" date="2014-09" db="EMBL/GenBank/DDBJ databases">
        <title>Genome sequencing and annotation of Bacillus Okhensis strain Kh10-101T.</title>
        <authorList>
            <person name="Prakash J.S."/>
        </authorList>
    </citation>
    <scope>NUCLEOTIDE SEQUENCE [LARGE SCALE GENOMIC DNA]</scope>
    <source>
        <strain evidence="3">Kh10-101T</strain>
    </source>
</reference>
<evidence type="ECO:0000313" key="3">
    <source>
        <dbReference type="Proteomes" id="UP000030832"/>
    </source>
</evidence>
<protein>
    <submittedName>
        <fullName evidence="2">Uncharacterized protein</fullName>
    </submittedName>
</protein>
<keyword evidence="1" id="KW-0812">Transmembrane</keyword>
<feature type="transmembrane region" description="Helical" evidence="1">
    <location>
        <begin position="30"/>
        <end position="48"/>
    </location>
</feature>
<keyword evidence="1" id="KW-0472">Membrane</keyword>
<comment type="caution">
    <text evidence="2">The sequence shown here is derived from an EMBL/GenBank/DDBJ whole genome shotgun (WGS) entry which is preliminary data.</text>
</comment>
<evidence type="ECO:0000256" key="1">
    <source>
        <dbReference type="SAM" id="Phobius"/>
    </source>
</evidence>
<name>A0A0B0ILM8_9BACI</name>
<evidence type="ECO:0000313" key="2">
    <source>
        <dbReference type="EMBL" id="KHF40954.1"/>
    </source>
</evidence>
<dbReference type="STRING" id="333138.LQ50_06080"/>
<proteinExistence type="predicted"/>
<dbReference type="AlphaFoldDB" id="A0A0B0ILM8"/>
<dbReference type="EMBL" id="JRJU01000005">
    <property type="protein sequence ID" value="KHF40954.1"/>
    <property type="molecule type" value="Genomic_DNA"/>
</dbReference>
<dbReference type="eggNOG" id="ENOG5030ER1">
    <property type="taxonomic scope" value="Bacteria"/>
</dbReference>
<dbReference type="RefSeq" id="WP_034626976.1">
    <property type="nucleotide sequence ID" value="NZ_JRJU01000005.1"/>
</dbReference>
<accession>A0A0B0ILM8</accession>
<gene>
    <name evidence="2" type="ORF">LQ50_06080</name>
</gene>